<dbReference type="SUPFAM" id="SSF52540">
    <property type="entry name" value="P-loop containing nucleoside triphosphate hydrolases"/>
    <property type="match status" value="1"/>
</dbReference>
<evidence type="ECO:0000256" key="9">
    <source>
        <dbReference type="ARBA" id="ARBA00022842"/>
    </source>
</evidence>
<dbReference type="Gene3D" id="3.40.50.300">
    <property type="entry name" value="P-loop containing nucleotide triphosphate hydrolases"/>
    <property type="match status" value="1"/>
</dbReference>
<evidence type="ECO:0000256" key="1">
    <source>
        <dbReference type="ARBA" id="ARBA00004496"/>
    </source>
</evidence>
<accession>A0A1G2FYY3</accession>
<reference evidence="11 12" key="1">
    <citation type="journal article" date="2016" name="Nat. Commun.">
        <title>Thousands of microbial genomes shed light on interconnected biogeochemical processes in an aquifer system.</title>
        <authorList>
            <person name="Anantharaman K."/>
            <person name="Brown C.T."/>
            <person name="Hug L.A."/>
            <person name="Sharon I."/>
            <person name="Castelle C.J."/>
            <person name="Probst A.J."/>
            <person name="Thomas B.C."/>
            <person name="Singh A."/>
            <person name="Wilkins M.J."/>
            <person name="Karaoz U."/>
            <person name="Brodie E.L."/>
            <person name="Williams K.H."/>
            <person name="Hubbard S.S."/>
            <person name="Banfield J.F."/>
        </authorList>
    </citation>
    <scope>NUCLEOTIDE SEQUENCE [LARGE SCALE GENOMIC DNA]</scope>
</reference>
<keyword evidence="8" id="KW-0067">ATP-binding</keyword>
<dbReference type="InterPro" id="IPR027417">
    <property type="entry name" value="P-loop_NTPase"/>
</dbReference>
<dbReference type="AlphaFoldDB" id="A0A1G2FYY3"/>
<evidence type="ECO:0000256" key="4">
    <source>
        <dbReference type="ARBA" id="ARBA00022490"/>
    </source>
</evidence>
<dbReference type="GO" id="GO:0046872">
    <property type="term" value="F:metal ion binding"/>
    <property type="evidence" value="ECO:0007669"/>
    <property type="project" value="UniProtKB-KW"/>
</dbReference>
<keyword evidence="11" id="KW-0808">Transferase</keyword>
<dbReference type="GO" id="GO:0005524">
    <property type="term" value="F:ATP binding"/>
    <property type="evidence" value="ECO:0007669"/>
    <property type="project" value="UniProtKB-KW"/>
</dbReference>
<keyword evidence="6" id="KW-0479">Metal-binding</keyword>
<dbReference type="Pfam" id="PF02367">
    <property type="entry name" value="TsaE"/>
    <property type="match status" value="1"/>
</dbReference>
<keyword evidence="7" id="KW-0547">Nucleotide-binding</keyword>
<comment type="caution">
    <text evidence="11">The sequence shown here is derived from an EMBL/GenBank/DDBJ whole genome shotgun (WGS) entry which is preliminary data.</text>
</comment>
<evidence type="ECO:0000256" key="7">
    <source>
        <dbReference type="ARBA" id="ARBA00022741"/>
    </source>
</evidence>
<evidence type="ECO:0000256" key="5">
    <source>
        <dbReference type="ARBA" id="ARBA00022694"/>
    </source>
</evidence>
<dbReference type="GO" id="GO:0002949">
    <property type="term" value="P:tRNA threonylcarbamoyladenosine modification"/>
    <property type="evidence" value="ECO:0007669"/>
    <property type="project" value="InterPro"/>
</dbReference>
<dbReference type="NCBIfam" id="TIGR00150">
    <property type="entry name" value="T6A_YjeE"/>
    <property type="match status" value="1"/>
</dbReference>
<name>A0A1G2FYY3_9BACT</name>
<dbReference type="GO" id="GO:0005737">
    <property type="term" value="C:cytoplasm"/>
    <property type="evidence" value="ECO:0007669"/>
    <property type="project" value="UniProtKB-SubCell"/>
</dbReference>
<evidence type="ECO:0000313" key="11">
    <source>
        <dbReference type="EMBL" id="OGZ42820.1"/>
    </source>
</evidence>
<protein>
    <recommendedName>
        <fullName evidence="3">tRNA threonylcarbamoyladenosine biosynthesis protein TsaE</fullName>
    </recommendedName>
    <alternativeName>
        <fullName evidence="10">t(6)A37 threonylcarbamoyladenosine biosynthesis protein TsaE</fullName>
    </alternativeName>
</protein>
<dbReference type="PANTHER" id="PTHR33540:SF2">
    <property type="entry name" value="TRNA THREONYLCARBAMOYLADENOSINE BIOSYNTHESIS PROTEIN TSAE"/>
    <property type="match status" value="1"/>
</dbReference>
<dbReference type="Proteomes" id="UP000176700">
    <property type="component" value="Unassembled WGS sequence"/>
</dbReference>
<proteinExistence type="inferred from homology"/>
<evidence type="ECO:0000256" key="6">
    <source>
        <dbReference type="ARBA" id="ARBA00022723"/>
    </source>
</evidence>
<gene>
    <name evidence="11" type="ORF">A2W41_00695</name>
</gene>
<evidence type="ECO:0000313" key="12">
    <source>
        <dbReference type="Proteomes" id="UP000176700"/>
    </source>
</evidence>
<sequence length="152" mass="17626">MLVEINTTSERETKKVAALLAEEIMKEKLRRRHALIIALIGELGAGKTTFVKGFARGLHIAGRILSPTFTLLKVHPLEAKYYSFLYHVDCYRITARDVKRALGWEKLLKDRRSIVVVEWADRIKKLLPKRRIDVFFSCSNKTSRTLKMVFHE</sequence>
<dbReference type="GO" id="GO:0016740">
    <property type="term" value="F:transferase activity"/>
    <property type="evidence" value="ECO:0007669"/>
    <property type="project" value="UniProtKB-KW"/>
</dbReference>
<keyword evidence="4" id="KW-0963">Cytoplasm</keyword>
<keyword evidence="9" id="KW-0460">Magnesium</keyword>
<dbReference type="PANTHER" id="PTHR33540">
    <property type="entry name" value="TRNA THREONYLCARBAMOYLADENOSINE BIOSYNTHESIS PROTEIN TSAE"/>
    <property type="match status" value="1"/>
</dbReference>
<organism evidence="11 12">
    <name type="scientific">Candidatus Ryanbacteria bacterium RIFCSPHIGHO2_01_45_13</name>
    <dbReference type="NCBI Taxonomy" id="1802112"/>
    <lineage>
        <taxon>Bacteria</taxon>
        <taxon>Candidatus Ryaniibacteriota</taxon>
    </lineage>
</organism>
<keyword evidence="5" id="KW-0819">tRNA processing</keyword>
<evidence type="ECO:0000256" key="8">
    <source>
        <dbReference type="ARBA" id="ARBA00022840"/>
    </source>
</evidence>
<evidence type="ECO:0000256" key="2">
    <source>
        <dbReference type="ARBA" id="ARBA00007599"/>
    </source>
</evidence>
<dbReference type="InterPro" id="IPR003442">
    <property type="entry name" value="T6A_TsaE"/>
</dbReference>
<comment type="subcellular location">
    <subcellularLocation>
        <location evidence="1">Cytoplasm</location>
    </subcellularLocation>
</comment>
<dbReference type="EMBL" id="MHNI01000013">
    <property type="protein sequence ID" value="OGZ42820.1"/>
    <property type="molecule type" value="Genomic_DNA"/>
</dbReference>
<evidence type="ECO:0000256" key="10">
    <source>
        <dbReference type="ARBA" id="ARBA00032441"/>
    </source>
</evidence>
<evidence type="ECO:0000256" key="3">
    <source>
        <dbReference type="ARBA" id="ARBA00019010"/>
    </source>
</evidence>
<comment type="similarity">
    <text evidence="2">Belongs to the TsaE family.</text>
</comment>